<evidence type="ECO:0000256" key="2">
    <source>
        <dbReference type="ARBA" id="ARBA00004555"/>
    </source>
</evidence>
<comment type="subcellular location">
    <subcellularLocation>
        <location evidence="3">Endoplasmic reticulum membrane</location>
        <topology evidence="3">Single-pass type II membrane protein</topology>
    </subcellularLocation>
    <subcellularLocation>
        <location evidence="2">Golgi apparatus</location>
    </subcellularLocation>
</comment>
<keyword evidence="10" id="KW-0256">Endoplasmic reticulum</keyword>
<feature type="domain" description="Glycosyl transferase 64" evidence="20">
    <location>
        <begin position="111"/>
        <end position="352"/>
    </location>
</feature>
<evidence type="ECO:0000256" key="7">
    <source>
        <dbReference type="ARBA" id="ARBA00022679"/>
    </source>
</evidence>
<sequence>MVRSRTLTHPRFRFVGLSLLSKSTMRNKRTPSPLLTHNFTTYSWDFWNEPPGPFISYPSTPFKRGPLSGYRFSDLDERGIERLPLHIVDAGGITGPNFEDLLLGNSPEEQFTVVMLTYQRNKVLMEALGRLDDVAFLNKVVVVWNNPETPPGDLEWPDIGVPNEVVRGKGNSLNNRFLPFKEIETEAVLSIDDDVHLRPDEIQFAFRVWREARDRIVGFPGRFHAYDLKHETWLYNSNYTCELSMVLTGAAFFHKIYSYLYSSWMPQEVRDMVDQYMNCEDIAMNFLVSHVTRKPPLKVTSRWTFRCPGCPDTLSTDDTHFQERHVCMKQLTGIYGYMPLLYTQFRVDSVLFKTRLPSNLQKCYQFI</sequence>
<evidence type="ECO:0000256" key="10">
    <source>
        <dbReference type="ARBA" id="ARBA00022824"/>
    </source>
</evidence>
<evidence type="ECO:0000313" key="22">
    <source>
        <dbReference type="Proteomes" id="UP001174909"/>
    </source>
</evidence>
<dbReference type="GO" id="GO:0001888">
    <property type="term" value="F:glucuronyl-galactosyl-proteoglycan 4-alpha-N-acetylglucosaminyltransferase activity"/>
    <property type="evidence" value="ECO:0007669"/>
    <property type="project" value="UniProtKB-EC"/>
</dbReference>
<keyword evidence="11" id="KW-0735">Signal-anchor</keyword>
<keyword evidence="9" id="KW-0479">Metal-binding</keyword>
<keyword evidence="14" id="KW-0472">Membrane</keyword>
<keyword evidence="7" id="KW-0808">Transferase</keyword>
<dbReference type="EMBL" id="CASHTH010004082">
    <property type="protein sequence ID" value="CAI8053277.1"/>
    <property type="molecule type" value="Genomic_DNA"/>
</dbReference>
<accession>A0AA35XJJ8</accession>
<dbReference type="PANTHER" id="PTHR48261:SF4">
    <property type="entry name" value="EXOSTOSIN LIKE GLYCOSYLTRANSFERASE 3"/>
    <property type="match status" value="1"/>
</dbReference>
<dbReference type="Pfam" id="PF09258">
    <property type="entry name" value="Glyco_transf_64"/>
    <property type="match status" value="1"/>
</dbReference>
<evidence type="ECO:0000256" key="6">
    <source>
        <dbReference type="ARBA" id="ARBA00022676"/>
    </source>
</evidence>
<keyword evidence="22" id="KW-1185">Reference proteome</keyword>
<proteinExistence type="inferred from homology"/>
<keyword evidence="12" id="KW-1133">Transmembrane helix</keyword>
<comment type="cofactor">
    <cofactor evidence="1">
        <name>Mn(2+)</name>
        <dbReference type="ChEBI" id="CHEBI:29035"/>
    </cofactor>
</comment>
<dbReference type="InterPro" id="IPR029044">
    <property type="entry name" value="Nucleotide-diphossugar_trans"/>
</dbReference>
<keyword evidence="13" id="KW-0333">Golgi apparatus</keyword>
<dbReference type="PANTHER" id="PTHR48261">
    <property type="entry name" value="ACETYLGLUCOSAMINYLTRANSFERASE"/>
    <property type="match status" value="1"/>
</dbReference>
<dbReference type="Proteomes" id="UP001174909">
    <property type="component" value="Unassembled WGS sequence"/>
</dbReference>
<dbReference type="GO" id="GO:0015012">
    <property type="term" value="P:heparan sulfate proteoglycan biosynthetic process"/>
    <property type="evidence" value="ECO:0007669"/>
    <property type="project" value="UniProtKB-ARBA"/>
</dbReference>
<evidence type="ECO:0000256" key="13">
    <source>
        <dbReference type="ARBA" id="ARBA00023034"/>
    </source>
</evidence>
<evidence type="ECO:0000256" key="9">
    <source>
        <dbReference type="ARBA" id="ARBA00022723"/>
    </source>
</evidence>
<comment type="similarity">
    <text evidence="5">Belongs to the glycosyltransferase 47 family.</text>
</comment>
<dbReference type="InterPro" id="IPR004263">
    <property type="entry name" value="Exostosin"/>
</dbReference>
<keyword evidence="8" id="KW-0812">Transmembrane</keyword>
<evidence type="ECO:0000256" key="5">
    <source>
        <dbReference type="ARBA" id="ARBA00010271"/>
    </source>
</evidence>
<evidence type="ECO:0000256" key="1">
    <source>
        <dbReference type="ARBA" id="ARBA00001936"/>
    </source>
</evidence>
<gene>
    <name evidence="21" type="ORF">GBAR_LOCUS29138</name>
</gene>
<evidence type="ECO:0000259" key="20">
    <source>
        <dbReference type="Pfam" id="PF09258"/>
    </source>
</evidence>
<dbReference type="Gene3D" id="3.90.550.10">
    <property type="entry name" value="Spore Coat Polysaccharide Biosynthesis Protein SpsA, Chain A"/>
    <property type="match status" value="1"/>
</dbReference>
<evidence type="ECO:0000256" key="19">
    <source>
        <dbReference type="ARBA" id="ARBA00066812"/>
    </source>
</evidence>
<dbReference type="InterPro" id="IPR015338">
    <property type="entry name" value="GT64_dom"/>
</dbReference>
<evidence type="ECO:0000256" key="4">
    <source>
        <dbReference type="ARBA" id="ARBA00005093"/>
    </source>
</evidence>
<evidence type="ECO:0000313" key="21">
    <source>
        <dbReference type="EMBL" id="CAI8053277.1"/>
    </source>
</evidence>
<reference evidence="21" key="1">
    <citation type="submission" date="2023-03" db="EMBL/GenBank/DDBJ databases">
        <authorList>
            <person name="Steffen K."/>
            <person name="Cardenas P."/>
        </authorList>
    </citation>
    <scope>NUCLEOTIDE SEQUENCE</scope>
</reference>
<evidence type="ECO:0000256" key="17">
    <source>
        <dbReference type="ARBA" id="ARBA00023211"/>
    </source>
</evidence>
<evidence type="ECO:0000256" key="11">
    <source>
        <dbReference type="ARBA" id="ARBA00022968"/>
    </source>
</evidence>
<keyword evidence="15" id="KW-1015">Disulfide bond</keyword>
<dbReference type="GO" id="GO:0005789">
    <property type="term" value="C:endoplasmic reticulum membrane"/>
    <property type="evidence" value="ECO:0007669"/>
    <property type="project" value="UniProtKB-SubCell"/>
</dbReference>
<comment type="catalytic activity">
    <reaction evidence="18">
        <text>3-O-(beta-D-GlcA-(1-&gt;3)-beta-D-Gal-(1-&gt;3)-beta-D-Gal-(1-&gt;4)-beta-D-Xyl)-L-seryl-[protein] + UDP-N-acetyl-alpha-D-glucosamine = 3-O-(alpha-D-GlcNAc-(1-&gt;4)-beta-D-GlcA-(1-&gt;3)-beta-D-Gal-(1-&gt;3)-beta-D-Gal-(1-&gt;4)-beta-D-Xyl)-L-seryl-[protein] + UDP + H(+)</text>
        <dbReference type="Rhea" id="RHEA:16221"/>
        <dbReference type="Rhea" id="RHEA-COMP:12573"/>
        <dbReference type="Rhea" id="RHEA-COMP:12574"/>
        <dbReference type="ChEBI" id="CHEBI:15378"/>
        <dbReference type="ChEBI" id="CHEBI:57705"/>
        <dbReference type="ChEBI" id="CHEBI:58223"/>
        <dbReference type="ChEBI" id="CHEBI:132093"/>
        <dbReference type="ChEBI" id="CHEBI:132104"/>
        <dbReference type="EC" id="2.4.1.223"/>
    </reaction>
</comment>
<comment type="caution">
    <text evidence="21">The sequence shown here is derived from an EMBL/GenBank/DDBJ whole genome shotgun (WGS) entry which is preliminary data.</text>
</comment>
<evidence type="ECO:0000256" key="18">
    <source>
        <dbReference type="ARBA" id="ARBA00050948"/>
    </source>
</evidence>
<evidence type="ECO:0000256" key="14">
    <source>
        <dbReference type="ARBA" id="ARBA00023136"/>
    </source>
</evidence>
<dbReference type="EC" id="2.4.1.223" evidence="19"/>
<evidence type="ECO:0000256" key="12">
    <source>
        <dbReference type="ARBA" id="ARBA00022989"/>
    </source>
</evidence>
<keyword evidence="17" id="KW-0464">Manganese</keyword>
<organism evidence="21 22">
    <name type="scientific">Geodia barretti</name>
    <name type="common">Barrett's horny sponge</name>
    <dbReference type="NCBI Taxonomy" id="519541"/>
    <lineage>
        <taxon>Eukaryota</taxon>
        <taxon>Metazoa</taxon>
        <taxon>Porifera</taxon>
        <taxon>Demospongiae</taxon>
        <taxon>Heteroscleromorpha</taxon>
        <taxon>Tetractinellida</taxon>
        <taxon>Astrophorina</taxon>
        <taxon>Geodiidae</taxon>
        <taxon>Geodia</taxon>
    </lineage>
</organism>
<protein>
    <recommendedName>
        <fullName evidence="19">glucuronosyl-galactosyl-proteoglycan 4-alpha-N-acetylglucosaminyltransferase</fullName>
        <ecNumber evidence="19">2.4.1.223</ecNumber>
    </recommendedName>
</protein>
<dbReference type="SUPFAM" id="SSF53448">
    <property type="entry name" value="Nucleotide-diphospho-sugar transferases"/>
    <property type="match status" value="1"/>
</dbReference>
<dbReference type="GO" id="GO:0046872">
    <property type="term" value="F:metal ion binding"/>
    <property type="evidence" value="ECO:0007669"/>
    <property type="project" value="UniProtKB-KW"/>
</dbReference>
<name>A0AA35XJJ8_GEOBA</name>
<dbReference type="AlphaFoldDB" id="A0AA35XJJ8"/>
<evidence type="ECO:0000256" key="3">
    <source>
        <dbReference type="ARBA" id="ARBA00004648"/>
    </source>
</evidence>
<evidence type="ECO:0000256" key="8">
    <source>
        <dbReference type="ARBA" id="ARBA00022692"/>
    </source>
</evidence>
<comment type="pathway">
    <text evidence="4">Glycan metabolism; heparan sulfate biosynthesis.</text>
</comment>
<evidence type="ECO:0000256" key="15">
    <source>
        <dbReference type="ARBA" id="ARBA00023157"/>
    </source>
</evidence>
<dbReference type="FunFam" id="3.90.550.10:FF:000033">
    <property type="entry name" value="Exostosin-like glycosyltransferase 3"/>
    <property type="match status" value="1"/>
</dbReference>
<evidence type="ECO:0000256" key="16">
    <source>
        <dbReference type="ARBA" id="ARBA00023180"/>
    </source>
</evidence>
<keyword evidence="6" id="KW-0328">Glycosyltransferase</keyword>
<keyword evidence="16" id="KW-0325">Glycoprotein</keyword>
<dbReference type="GO" id="GO:0005794">
    <property type="term" value="C:Golgi apparatus"/>
    <property type="evidence" value="ECO:0007669"/>
    <property type="project" value="UniProtKB-SubCell"/>
</dbReference>